<dbReference type="Proteomes" id="UP001355206">
    <property type="component" value="Unassembled WGS sequence"/>
</dbReference>
<evidence type="ECO:0000313" key="3">
    <source>
        <dbReference type="Proteomes" id="UP001355206"/>
    </source>
</evidence>
<keyword evidence="1" id="KW-0732">Signal</keyword>
<proteinExistence type="predicted"/>
<sequence>MPTLEVRAVRRVGVPTLALTLSLAGTAAAQVPASPAAPSSPLDNYASAAATTIIAEQACPGVQVRAGQLTTLRLAARVNAGQEAMLEEKLRTRATQVRQQLAADGRETWCAQALAAFGPEGSVAKGILATGAPIR</sequence>
<comment type="caution">
    <text evidence="2">The sequence shown here is derived from an EMBL/GenBank/DDBJ whole genome shotgun (WGS) entry which is preliminary data.</text>
</comment>
<organism evidence="2 3">
    <name type="scientific">Methylobacterium oryzae</name>
    <dbReference type="NCBI Taxonomy" id="334852"/>
    <lineage>
        <taxon>Bacteria</taxon>
        <taxon>Pseudomonadati</taxon>
        <taxon>Pseudomonadota</taxon>
        <taxon>Alphaproteobacteria</taxon>
        <taxon>Hyphomicrobiales</taxon>
        <taxon>Methylobacteriaceae</taxon>
        <taxon>Methylobacterium</taxon>
    </lineage>
</organism>
<evidence type="ECO:0000313" key="2">
    <source>
        <dbReference type="EMBL" id="MEE7494357.1"/>
    </source>
</evidence>
<evidence type="ECO:0000256" key="1">
    <source>
        <dbReference type="SAM" id="SignalP"/>
    </source>
</evidence>
<accession>A0ABU7TYF9</accession>
<reference evidence="2 3" key="1">
    <citation type="journal article" date="2012" name="Genet. Mol. Biol.">
        <title>Analysis of 16S rRNA and mxaF genes revealing insights into Methylobacterium niche-specific plant association.</title>
        <authorList>
            <person name="Dourado M.N."/>
            <person name="Andreote F.D."/>
            <person name="Dini-Andreote F."/>
            <person name="Conti R."/>
            <person name="Araujo J.M."/>
            <person name="Araujo W.L."/>
        </authorList>
    </citation>
    <scope>NUCLEOTIDE SEQUENCE [LARGE SCALE GENOMIC DNA]</scope>
    <source>
        <strain evidence="2 3">TC3-10</strain>
    </source>
</reference>
<keyword evidence="3" id="KW-1185">Reference proteome</keyword>
<gene>
    <name evidence="2" type="ORF">MOTC310_29635</name>
</gene>
<name>A0ABU7TYF9_9HYPH</name>
<evidence type="ECO:0008006" key="4">
    <source>
        <dbReference type="Google" id="ProtNLM"/>
    </source>
</evidence>
<protein>
    <recommendedName>
        <fullName evidence="4">UrcA family protein</fullName>
    </recommendedName>
</protein>
<dbReference type="EMBL" id="MLCA01000016">
    <property type="protein sequence ID" value="MEE7494357.1"/>
    <property type="molecule type" value="Genomic_DNA"/>
</dbReference>
<feature type="signal peptide" evidence="1">
    <location>
        <begin position="1"/>
        <end position="29"/>
    </location>
</feature>
<feature type="chain" id="PRO_5045648470" description="UrcA family protein" evidence="1">
    <location>
        <begin position="30"/>
        <end position="135"/>
    </location>
</feature>